<evidence type="ECO:0000313" key="4">
    <source>
        <dbReference type="Proteomes" id="UP001175353"/>
    </source>
</evidence>
<dbReference type="PANTHER" id="PTHR21377:SF0">
    <property type="entry name" value="PROTEIN FAM210B, MITOCHONDRIAL"/>
    <property type="match status" value="1"/>
</dbReference>
<organism evidence="3 4">
    <name type="scientific">Friedmanniomyces endolithicus</name>
    <dbReference type="NCBI Taxonomy" id="329885"/>
    <lineage>
        <taxon>Eukaryota</taxon>
        <taxon>Fungi</taxon>
        <taxon>Dikarya</taxon>
        <taxon>Ascomycota</taxon>
        <taxon>Pezizomycotina</taxon>
        <taxon>Dothideomycetes</taxon>
        <taxon>Dothideomycetidae</taxon>
        <taxon>Mycosphaerellales</taxon>
        <taxon>Teratosphaeriaceae</taxon>
        <taxon>Friedmanniomyces</taxon>
    </lineage>
</organism>
<evidence type="ECO:0000256" key="1">
    <source>
        <dbReference type="SAM" id="Phobius"/>
    </source>
</evidence>
<keyword evidence="1" id="KW-1133">Transmembrane helix</keyword>
<dbReference type="InterPro" id="IPR009688">
    <property type="entry name" value="FAM210A/B-like_dom"/>
</dbReference>
<evidence type="ECO:0000313" key="3">
    <source>
        <dbReference type="EMBL" id="KAK0974499.1"/>
    </source>
</evidence>
<comment type="caution">
    <text evidence="3">The sequence shown here is derived from an EMBL/GenBank/DDBJ whole genome shotgun (WGS) entry which is preliminary data.</text>
</comment>
<protein>
    <submittedName>
        <fullName evidence="3">DUF1279 super</fullName>
    </submittedName>
</protein>
<dbReference type="Proteomes" id="UP001175353">
    <property type="component" value="Unassembled WGS sequence"/>
</dbReference>
<dbReference type="Pfam" id="PF06916">
    <property type="entry name" value="FAM210A-B_dom"/>
    <property type="match status" value="1"/>
</dbReference>
<accession>A0AAN6KC03</accession>
<evidence type="ECO:0000259" key="2">
    <source>
        <dbReference type="Pfam" id="PF06916"/>
    </source>
</evidence>
<name>A0AAN6KC03_9PEZI</name>
<feature type="domain" description="DUF1279" evidence="2">
    <location>
        <begin position="104"/>
        <end position="259"/>
    </location>
</feature>
<reference evidence="3" key="1">
    <citation type="submission" date="2023-06" db="EMBL/GenBank/DDBJ databases">
        <title>Black Yeasts Isolated from many extreme environments.</title>
        <authorList>
            <person name="Coleine C."/>
            <person name="Stajich J.E."/>
            <person name="Selbmann L."/>
        </authorList>
    </citation>
    <scope>NUCLEOTIDE SEQUENCE</scope>
    <source>
        <strain evidence="3">CCFEE 5200</strain>
    </source>
</reference>
<dbReference type="PANTHER" id="PTHR21377">
    <property type="entry name" value="PROTEIN FAM210B, MITOCHONDRIAL"/>
    <property type="match status" value="1"/>
</dbReference>
<keyword evidence="1" id="KW-0472">Membrane</keyword>
<keyword evidence="4" id="KW-1185">Reference proteome</keyword>
<proteinExistence type="predicted"/>
<dbReference type="InterPro" id="IPR045866">
    <property type="entry name" value="FAM210A/B-like"/>
</dbReference>
<feature type="transmembrane region" description="Helical" evidence="1">
    <location>
        <begin position="114"/>
        <end position="138"/>
    </location>
</feature>
<gene>
    <name evidence="3" type="primary">NAT2_3</name>
    <name evidence="3" type="ORF">LTR91_014342</name>
</gene>
<keyword evidence="1" id="KW-0812">Transmembrane</keyword>
<sequence length="278" mass="31301">MLTTPRISNALLTGASKDVLLRLFTPSGSLHATRNVPVRNLTTSRHLTSLPIRPLRNTVRAGQFSRTAPARRSRGIRFYSNNAQKNVPSPYELAGHPPPKKDGKFKELSRKYGWTAVGVYFGLSILDFPFCFLAVRWLGTERIVAAEEWVVDGFWDVTERAAPGARESYEVWSAQLKEQYGESYRVWSARLRERYREWRGLEKLPVDGPAEAMAVDVAGAAHGQHRHHEASLGTQLALAYALHKSLIFFRLPVAASITPGIAKWLRKRGWAVGNRQKK</sequence>
<dbReference type="GO" id="GO:0005739">
    <property type="term" value="C:mitochondrion"/>
    <property type="evidence" value="ECO:0007669"/>
    <property type="project" value="TreeGrafter"/>
</dbReference>
<dbReference type="EMBL" id="JAUJLE010000153">
    <property type="protein sequence ID" value="KAK0974499.1"/>
    <property type="molecule type" value="Genomic_DNA"/>
</dbReference>
<dbReference type="AlphaFoldDB" id="A0AAN6KC03"/>